<name>A0ABQ8Q4G4_9AGAR</name>
<protein>
    <submittedName>
        <fullName evidence="1">Uncharacterized protein</fullName>
    </submittedName>
</protein>
<evidence type="ECO:0000313" key="2">
    <source>
        <dbReference type="Proteomes" id="UP001163828"/>
    </source>
</evidence>
<evidence type="ECO:0000313" key="1">
    <source>
        <dbReference type="EMBL" id="KAJ3993349.1"/>
    </source>
</evidence>
<reference evidence="1" key="1">
    <citation type="submission" date="2022-08" db="EMBL/GenBank/DDBJ databases">
        <authorList>
            <consortium name="DOE Joint Genome Institute"/>
            <person name="Min B."/>
            <person name="Riley R."/>
            <person name="Sierra-Patev S."/>
            <person name="Naranjo-Ortiz M."/>
            <person name="Looney B."/>
            <person name="Konkel Z."/>
            <person name="Slot J.C."/>
            <person name="Sakamoto Y."/>
            <person name="Steenwyk J.L."/>
            <person name="Rokas A."/>
            <person name="Carro J."/>
            <person name="Camarero S."/>
            <person name="Ferreira P."/>
            <person name="Molpeceres G."/>
            <person name="Ruiz-Duenas F.J."/>
            <person name="Serrano A."/>
            <person name="Henrissat B."/>
            <person name="Drula E."/>
            <person name="Hughes K.W."/>
            <person name="Mata J.L."/>
            <person name="Ishikawa N.K."/>
            <person name="Vargas-Isla R."/>
            <person name="Ushijima S."/>
            <person name="Smith C.A."/>
            <person name="Ahrendt S."/>
            <person name="Andreopoulos W."/>
            <person name="He G."/>
            <person name="Labutti K."/>
            <person name="Lipzen A."/>
            <person name="Ng V."/>
            <person name="Sandor L."/>
            <person name="Barry K."/>
            <person name="Martinez A.T."/>
            <person name="Xiao Y."/>
            <person name="Gibbons J.G."/>
            <person name="Terashima K."/>
            <person name="Hibbett D.S."/>
            <person name="Grigoriev I.V."/>
        </authorList>
    </citation>
    <scope>NUCLEOTIDE SEQUENCE</scope>
    <source>
        <strain evidence="1">TFB10827</strain>
    </source>
</reference>
<comment type="caution">
    <text evidence="1">The sequence shown here is derived from an EMBL/GenBank/DDBJ whole genome shotgun (WGS) entry which is preliminary data.</text>
</comment>
<dbReference type="Proteomes" id="UP001163828">
    <property type="component" value="Unassembled WGS sequence"/>
</dbReference>
<proteinExistence type="predicted"/>
<accession>A0ABQ8Q4G4</accession>
<sequence length="286" mass="32421">MQPSVSISTESNITNKLWKYFRKGEKQNSTHYATYCIGCLDNAKESLRENFEERVRDADEATRFREEKKWFDDACQTISTVHGDKHAFIAHIIRSRANDECKYASAEAKLEAIAQCSTEHNATSTKAPRTTEMKWKLAQINFPSNKASDSTSTEPPPKKAKSQTLKTYNALNMPFRDDENHAVQAQALCAIVATNSPETLFKNPEMLKLFGMLRKESPAVIPAARVISGRLLDEAAEKANDKLKRVMKNRELGLVLDGWKSRKKDLLNGLCTNVDFKMQQQKTRMV</sequence>
<keyword evidence="2" id="KW-1185">Reference proteome</keyword>
<organism evidence="1 2">
    <name type="scientific">Lentinula boryana</name>
    <dbReference type="NCBI Taxonomy" id="40481"/>
    <lineage>
        <taxon>Eukaryota</taxon>
        <taxon>Fungi</taxon>
        <taxon>Dikarya</taxon>
        <taxon>Basidiomycota</taxon>
        <taxon>Agaricomycotina</taxon>
        <taxon>Agaricomycetes</taxon>
        <taxon>Agaricomycetidae</taxon>
        <taxon>Agaricales</taxon>
        <taxon>Marasmiineae</taxon>
        <taxon>Omphalotaceae</taxon>
        <taxon>Lentinula</taxon>
    </lineage>
</organism>
<dbReference type="EMBL" id="MU790773">
    <property type="protein sequence ID" value="KAJ3993349.1"/>
    <property type="molecule type" value="Genomic_DNA"/>
</dbReference>
<gene>
    <name evidence="1" type="ORF">F5050DRAFT_1847240</name>
</gene>